<dbReference type="PANTHER" id="PTHR38149">
    <property type="entry name" value="ATPASE"/>
    <property type="match status" value="1"/>
</dbReference>
<dbReference type="Pfam" id="PF09818">
    <property type="entry name" value="ABC_ATPase"/>
    <property type="match status" value="1"/>
</dbReference>
<dbReference type="PANTHER" id="PTHR38149:SF1">
    <property type="entry name" value="ATPASE"/>
    <property type="match status" value="1"/>
</dbReference>
<dbReference type="RefSeq" id="WP_197690285.1">
    <property type="nucleotide sequence ID" value="NZ_JADQUD010000022.1"/>
</dbReference>
<name>A0ABS0LED7_9CORY</name>
<dbReference type="Pfam" id="PF20446">
    <property type="entry name" value="ABC_N"/>
    <property type="match status" value="1"/>
</dbReference>
<gene>
    <name evidence="4" type="ORF">I4J41_10665</name>
</gene>
<evidence type="ECO:0000313" key="4">
    <source>
        <dbReference type="EMBL" id="MBG9355017.1"/>
    </source>
</evidence>
<evidence type="ECO:0000313" key="5">
    <source>
        <dbReference type="Proteomes" id="UP000615580"/>
    </source>
</evidence>
<dbReference type="InterPro" id="IPR046833">
    <property type="entry name" value="ABC_N"/>
</dbReference>
<dbReference type="Gene3D" id="3.40.50.300">
    <property type="entry name" value="P-loop containing nucleotide triphosphate hydrolases"/>
    <property type="match status" value="1"/>
</dbReference>
<evidence type="ECO:0000259" key="1">
    <source>
        <dbReference type="Pfam" id="PF09818"/>
    </source>
</evidence>
<proteinExistence type="predicted"/>
<dbReference type="InterPro" id="IPR046834">
    <property type="entry name" value="ABC_ATPase_C"/>
</dbReference>
<dbReference type="InterPro" id="IPR049069">
    <property type="entry name" value="MRB1590-like_C"/>
</dbReference>
<dbReference type="SUPFAM" id="SSF52540">
    <property type="entry name" value="P-loop containing nucleoside triphosphate hydrolases"/>
    <property type="match status" value="1"/>
</dbReference>
<organism evidence="4 5">
    <name type="scientific">Corynebacterium belfantii</name>
    <dbReference type="NCBI Taxonomy" id="2014537"/>
    <lineage>
        <taxon>Bacteria</taxon>
        <taxon>Bacillati</taxon>
        <taxon>Actinomycetota</taxon>
        <taxon>Actinomycetes</taxon>
        <taxon>Mycobacteriales</taxon>
        <taxon>Corynebacteriaceae</taxon>
        <taxon>Corynebacterium</taxon>
    </lineage>
</organism>
<keyword evidence="5" id="KW-1185">Reference proteome</keyword>
<sequence length="570" mass="60265">MRCSMGTLFQRLSSLDGKGYGAYKSIAGRHALEGVPGAELFLDKVQSDPYAPASLSRVRVPLAALPFSGSLSTHQRDLLNRRIAGEFCHGLAIDCPGQQVLSRAAVTQLDDALQICFEVKLPARGRRIRGREAAQLLCTTLPRALDRALCITAGGDALRAELEAAAALECDQAALRGALAGAGLVAFIADGSILPRQAGNSDEPKSHAIPFVAPESLAHEFTLPSGRTVRGMGIPQGVTLIVGGGYHGKSTLLSALFTGVYDHVAGDGRELVVADPTAVALRAEDGRAITGVDISPFINGLPSGERTTSFSTTNASGSTSQSAALMEALEAGAHTLLIDEDTSATNFMIRDERMRRLVPADREPITPLVDRARELWCDHGISTVVVAGGSGAFIDIADTVIAMDAYTPHDATTQAQQLINTTPTAPTLAPMAWPTPRVAARVRTQRDQRGRTPKLPRARGIDTIQHGRDDIDLRAISQLACSSQTQAIARIIAALEKRADGHTPMITLVNDVLAEIETHGWAALSGQRAGSHAERHPGRVAMPRPQEVMAALNRYRGLSLVGSLGGSLGA</sequence>
<comment type="caution">
    <text evidence="4">The sequence shown here is derived from an EMBL/GenBank/DDBJ whole genome shotgun (WGS) entry which is preliminary data.</text>
</comment>
<feature type="domain" description="ATPase of the ABC class N-terminal" evidence="2">
    <location>
        <begin position="5"/>
        <end position="150"/>
    </location>
</feature>
<dbReference type="EMBL" id="JADQUG010000054">
    <property type="protein sequence ID" value="MBG9355017.1"/>
    <property type="molecule type" value="Genomic_DNA"/>
</dbReference>
<protein>
    <submittedName>
        <fullName evidence="4">ABC-ATPase domain-containing protein</fullName>
    </submittedName>
</protein>
<evidence type="ECO:0000259" key="2">
    <source>
        <dbReference type="Pfam" id="PF20446"/>
    </source>
</evidence>
<dbReference type="Pfam" id="PF21117">
    <property type="entry name" value="MRB1590_C"/>
    <property type="match status" value="1"/>
</dbReference>
<dbReference type="InterPro" id="IPR019195">
    <property type="entry name" value="ABC_ATPase_put"/>
</dbReference>
<feature type="domain" description="ATPase of the ABC class C-terminal" evidence="1">
    <location>
        <begin position="160"/>
        <end position="426"/>
    </location>
</feature>
<dbReference type="InterPro" id="IPR027417">
    <property type="entry name" value="P-loop_NTPase"/>
</dbReference>
<feature type="domain" description="MRB1590-like C-terminal" evidence="3">
    <location>
        <begin position="457"/>
        <end position="559"/>
    </location>
</feature>
<accession>A0ABS0LED7</accession>
<dbReference type="Proteomes" id="UP000615580">
    <property type="component" value="Unassembled WGS sequence"/>
</dbReference>
<reference evidence="4 5" key="1">
    <citation type="journal article" date="2020" name="J. Clin. Microbiol.">
        <title>Assessing the Genetic Diversity of Austrian Corynebacterium diphtheriae Clinical Isolates, 2011-2019.</title>
        <authorList>
            <person name="Schaeffer J."/>
            <person name="Huhulescu S."/>
            <person name="Stoeger A."/>
            <person name="Allerberger F."/>
            <person name="Ruppitsch W."/>
        </authorList>
    </citation>
    <scope>NUCLEOTIDE SEQUENCE [LARGE SCALE GENOMIC DNA]</scope>
    <source>
        <strain evidence="4 5">04-17</strain>
    </source>
</reference>
<evidence type="ECO:0000259" key="3">
    <source>
        <dbReference type="Pfam" id="PF21117"/>
    </source>
</evidence>